<evidence type="ECO:0000313" key="1">
    <source>
        <dbReference type="EMBL" id="MBW0548321.1"/>
    </source>
</evidence>
<dbReference type="AlphaFoldDB" id="A0A9Q3IQS5"/>
<evidence type="ECO:0000313" key="2">
    <source>
        <dbReference type="Proteomes" id="UP000765509"/>
    </source>
</evidence>
<sequence>MRIFHKAGNVNTNSDGLRRWALANTPKTTDYIPPEEEPKIPIERINITDNGTEFFEELRESYKQDKNGHVLTSLLDKDFKETDFVN</sequence>
<keyword evidence="2" id="KW-1185">Reference proteome</keyword>
<dbReference type="EMBL" id="AVOT02053538">
    <property type="protein sequence ID" value="MBW0548321.1"/>
    <property type="molecule type" value="Genomic_DNA"/>
</dbReference>
<reference evidence="1" key="1">
    <citation type="submission" date="2021-03" db="EMBL/GenBank/DDBJ databases">
        <title>Draft genome sequence of rust myrtle Austropuccinia psidii MF-1, a brazilian biotype.</title>
        <authorList>
            <person name="Quecine M.C."/>
            <person name="Pachon D.M.R."/>
            <person name="Bonatelli M.L."/>
            <person name="Correr F.H."/>
            <person name="Franceschini L.M."/>
            <person name="Leite T.F."/>
            <person name="Margarido G.R.A."/>
            <person name="Almeida C.A."/>
            <person name="Ferrarezi J.A."/>
            <person name="Labate C.A."/>
        </authorList>
    </citation>
    <scope>NUCLEOTIDE SEQUENCE</scope>
    <source>
        <strain evidence="1">MF-1</strain>
    </source>
</reference>
<accession>A0A9Q3IQS5</accession>
<gene>
    <name evidence="1" type="ORF">O181_088036</name>
</gene>
<proteinExistence type="predicted"/>
<comment type="caution">
    <text evidence="1">The sequence shown here is derived from an EMBL/GenBank/DDBJ whole genome shotgun (WGS) entry which is preliminary data.</text>
</comment>
<dbReference type="Proteomes" id="UP000765509">
    <property type="component" value="Unassembled WGS sequence"/>
</dbReference>
<name>A0A9Q3IQS5_9BASI</name>
<protein>
    <submittedName>
        <fullName evidence="1">Uncharacterized protein</fullName>
    </submittedName>
</protein>
<organism evidence="1 2">
    <name type="scientific">Austropuccinia psidii MF-1</name>
    <dbReference type="NCBI Taxonomy" id="1389203"/>
    <lineage>
        <taxon>Eukaryota</taxon>
        <taxon>Fungi</taxon>
        <taxon>Dikarya</taxon>
        <taxon>Basidiomycota</taxon>
        <taxon>Pucciniomycotina</taxon>
        <taxon>Pucciniomycetes</taxon>
        <taxon>Pucciniales</taxon>
        <taxon>Sphaerophragmiaceae</taxon>
        <taxon>Austropuccinia</taxon>
    </lineage>
</organism>